<accession>U6K622</accession>
<dbReference type="AlphaFoldDB" id="U6K622"/>
<dbReference type="EMBL" id="HG685165">
    <property type="protein sequence ID" value="CDJ33384.1"/>
    <property type="molecule type" value="Genomic_DNA"/>
</dbReference>
<organism evidence="1 2">
    <name type="scientific">Eimeria mitis</name>
    <dbReference type="NCBI Taxonomy" id="44415"/>
    <lineage>
        <taxon>Eukaryota</taxon>
        <taxon>Sar</taxon>
        <taxon>Alveolata</taxon>
        <taxon>Apicomplexa</taxon>
        <taxon>Conoidasida</taxon>
        <taxon>Coccidia</taxon>
        <taxon>Eucoccidiorida</taxon>
        <taxon>Eimeriorina</taxon>
        <taxon>Eimeriidae</taxon>
        <taxon>Eimeria</taxon>
    </lineage>
</organism>
<keyword evidence="2" id="KW-1185">Reference proteome</keyword>
<evidence type="ECO:0000313" key="2">
    <source>
        <dbReference type="Proteomes" id="UP000030744"/>
    </source>
</evidence>
<evidence type="ECO:0000313" key="1">
    <source>
        <dbReference type="EMBL" id="CDJ33384.1"/>
    </source>
</evidence>
<sequence>MCGMGSVERHGECRKIVGCGGRVCGAYGACDLEISGCIACTAELEGCVLTGEMGWWGVVCRGWLGVDWLAACDVDLSGMGKFVKRVPSRQLSWKDACRRVTNRARAEQECRNCRECVRVVRRVVAVGIVAPTELVVQMFRLVLVCREGGLGVGWLATIGVELCGLGSGKRHLQDRKLVAARQCVCTYYGDEQDEDRAGVEELQREGAWWVWVVHREDGWRVEYFAAFEVDLRGMGLVERYVEDRRLVGMGAVPDCGIAPRQWVCMHHGDEEDEDRAGMEELQRGGGRGKARLVAVQEVRQALAVYRELSWVGADGLYEGDVVGVGSAQRRRLGGRIVGCV</sequence>
<protein>
    <submittedName>
        <fullName evidence="1">Uncharacterized protein</fullName>
    </submittedName>
</protein>
<gene>
    <name evidence="1" type="ORF">EMH_0082220</name>
</gene>
<proteinExistence type="predicted"/>
<dbReference type="RefSeq" id="XP_013355948.1">
    <property type="nucleotide sequence ID" value="XM_013500494.1"/>
</dbReference>
<dbReference type="GeneID" id="25382618"/>
<reference evidence="1" key="1">
    <citation type="submission" date="2013-10" db="EMBL/GenBank/DDBJ databases">
        <title>Genomic analysis of the causative agents of coccidiosis in chickens.</title>
        <authorList>
            <person name="Reid A.J."/>
            <person name="Blake D."/>
            <person name="Billington K."/>
            <person name="Browne H."/>
            <person name="Dunn M."/>
            <person name="Hung S."/>
            <person name="Kawahara F."/>
            <person name="Miranda-Saavedra D."/>
            <person name="Mourier T."/>
            <person name="Nagra H."/>
            <person name="Otto T.D."/>
            <person name="Rawlings N."/>
            <person name="Sanchez A."/>
            <person name="Sanders M."/>
            <person name="Subramaniam C."/>
            <person name="Tay Y."/>
            <person name="Dear P."/>
            <person name="Doerig C."/>
            <person name="Gruber A."/>
            <person name="Parkinson J."/>
            <person name="Shirley M."/>
            <person name="Wan K.L."/>
            <person name="Berriman M."/>
            <person name="Tomley F."/>
            <person name="Pain A."/>
        </authorList>
    </citation>
    <scope>NUCLEOTIDE SEQUENCE [LARGE SCALE GENOMIC DNA]</scope>
    <source>
        <strain evidence="1">Houghton</strain>
    </source>
</reference>
<name>U6K622_9EIME</name>
<reference evidence="1" key="2">
    <citation type="submission" date="2013-10" db="EMBL/GenBank/DDBJ databases">
        <authorList>
            <person name="Aslett M."/>
        </authorList>
    </citation>
    <scope>NUCLEOTIDE SEQUENCE [LARGE SCALE GENOMIC DNA]</scope>
    <source>
        <strain evidence="1">Houghton</strain>
    </source>
</reference>
<dbReference type="Proteomes" id="UP000030744">
    <property type="component" value="Unassembled WGS sequence"/>
</dbReference>
<dbReference type="VEuPathDB" id="ToxoDB:EMH_0082220"/>